<name>A0ABR8CSM6_9NOST</name>
<dbReference type="InterPro" id="IPR041685">
    <property type="entry name" value="AAA_GajA/Old/RecF-like"/>
</dbReference>
<evidence type="ECO:0000313" key="4">
    <source>
        <dbReference type="Proteomes" id="UP000607281"/>
    </source>
</evidence>
<dbReference type="RefSeq" id="WP_190408617.1">
    <property type="nucleotide sequence ID" value="NZ_JACJRF010000038.1"/>
</dbReference>
<dbReference type="Proteomes" id="UP000607281">
    <property type="component" value="Unassembled WGS sequence"/>
</dbReference>
<dbReference type="Pfam" id="PF13175">
    <property type="entry name" value="AAA_15"/>
    <property type="match status" value="1"/>
</dbReference>
<keyword evidence="4" id="KW-1185">Reference proteome</keyword>
<dbReference type="PANTHER" id="PTHR43581">
    <property type="entry name" value="ATP/GTP PHOSPHATASE"/>
    <property type="match status" value="1"/>
</dbReference>
<dbReference type="Pfam" id="PF13304">
    <property type="entry name" value="AAA_21"/>
    <property type="match status" value="1"/>
</dbReference>
<evidence type="ECO:0000259" key="2">
    <source>
        <dbReference type="Pfam" id="PF13304"/>
    </source>
</evidence>
<organism evidence="3 4">
    <name type="scientific">Anabaena subtropica FACHB-260</name>
    <dbReference type="NCBI Taxonomy" id="2692884"/>
    <lineage>
        <taxon>Bacteria</taxon>
        <taxon>Bacillati</taxon>
        <taxon>Cyanobacteriota</taxon>
        <taxon>Cyanophyceae</taxon>
        <taxon>Nostocales</taxon>
        <taxon>Nostocaceae</taxon>
        <taxon>Anabaena</taxon>
    </lineage>
</organism>
<reference evidence="3 4" key="1">
    <citation type="journal article" date="2020" name="ISME J.">
        <title>Comparative genomics reveals insights into cyanobacterial evolution and habitat adaptation.</title>
        <authorList>
            <person name="Chen M.Y."/>
            <person name="Teng W.K."/>
            <person name="Zhao L."/>
            <person name="Hu C.X."/>
            <person name="Zhou Y.K."/>
            <person name="Han B.P."/>
            <person name="Song L.R."/>
            <person name="Shu W.S."/>
        </authorList>
    </citation>
    <scope>NUCLEOTIDE SEQUENCE [LARGE SCALE GENOMIC DNA]</scope>
    <source>
        <strain evidence="3 4">FACHB-260</strain>
    </source>
</reference>
<feature type="domain" description="ATPase AAA-type core" evidence="2">
    <location>
        <begin position="251"/>
        <end position="384"/>
    </location>
</feature>
<protein>
    <submittedName>
        <fullName evidence="3">AAA family ATPase</fullName>
    </submittedName>
</protein>
<evidence type="ECO:0000313" key="3">
    <source>
        <dbReference type="EMBL" id="MBD2346192.1"/>
    </source>
</evidence>
<dbReference type="InterPro" id="IPR051396">
    <property type="entry name" value="Bact_Antivir_Def_Nuclease"/>
</dbReference>
<sequence>MSSSHSSNGNENETAKGITRISVSGYKSLYDECSIEIRPLTILAGANSSGKSSIIQPLLLMKQTLEATYDPGALLLNGANVKFTSAEQLFSHLPGKERIRRFAIGIVIENNQSVKNIFTKIPRQPIDLQEMIVEDNKSKVSLSTDTLPGDIINILPEQHSRFYKILKESDVLQEKISFIISRNRCFLEFVLFDLINQKKMMDLSPLINAIIPDYTELFGRHIRKVIHIPGLRGNPERNYKTTAVGDEFPGTFDNYVASIINYWQKSRDKRLKELSKGLEIIGLTCKVQAKQLDDTQVELRVARLLRNSDNEKDMVSIADVGFGVSQTLPVLVALLVAEPGQLVYIEQPEIHLHPRAQVAMAEILANAAKRGVKVVVETHSDRLILAIQSLVAEGNLSPDLVKLHWFIRQEDGITKINSADLDETGAFGDWPEDFGDVSLQLENRYLSAAEARLMQGIHGE</sequence>
<proteinExistence type="predicted"/>
<dbReference type="InterPro" id="IPR014592">
    <property type="entry name" value="P-loop_UCP034888"/>
</dbReference>
<dbReference type="InterPro" id="IPR027417">
    <property type="entry name" value="P-loop_NTPase"/>
</dbReference>
<dbReference type="SUPFAM" id="SSF52540">
    <property type="entry name" value="P-loop containing nucleoside triphosphate hydrolases"/>
    <property type="match status" value="1"/>
</dbReference>
<dbReference type="PANTHER" id="PTHR43581:SF2">
    <property type="entry name" value="EXCINUCLEASE ATPASE SUBUNIT"/>
    <property type="match status" value="1"/>
</dbReference>
<dbReference type="Gene3D" id="3.40.50.300">
    <property type="entry name" value="P-loop containing nucleotide triphosphate hydrolases"/>
    <property type="match status" value="1"/>
</dbReference>
<accession>A0ABR8CSM6</accession>
<comment type="caution">
    <text evidence="3">The sequence shown here is derived from an EMBL/GenBank/DDBJ whole genome shotgun (WGS) entry which is preliminary data.</text>
</comment>
<dbReference type="InterPro" id="IPR003959">
    <property type="entry name" value="ATPase_AAA_core"/>
</dbReference>
<gene>
    <name evidence="3" type="ORF">H6G18_18870</name>
</gene>
<dbReference type="PIRSF" id="PIRSF034888">
    <property type="entry name" value="P-loop_UCP034888"/>
    <property type="match status" value="1"/>
</dbReference>
<evidence type="ECO:0000259" key="1">
    <source>
        <dbReference type="Pfam" id="PF13175"/>
    </source>
</evidence>
<feature type="domain" description="Endonuclease GajA/Old nuclease/RecF-like AAA" evidence="1">
    <location>
        <begin position="18"/>
        <end position="175"/>
    </location>
</feature>
<dbReference type="EMBL" id="JACJRF010000038">
    <property type="protein sequence ID" value="MBD2346192.1"/>
    <property type="molecule type" value="Genomic_DNA"/>
</dbReference>